<dbReference type="Proteomes" id="UP000032735">
    <property type="component" value="Chromosome"/>
</dbReference>
<dbReference type="SUPFAM" id="SSF103515">
    <property type="entry name" value="Autotransporter"/>
    <property type="match status" value="1"/>
</dbReference>
<dbReference type="KEGG" id="xpo:XPG1_2312"/>
<keyword evidence="3" id="KW-0378">Hydrolase</keyword>
<dbReference type="RefSeq" id="WP_045959014.1">
    <property type="nucleotide sequence ID" value="NZ_FO704551.1"/>
</dbReference>
<evidence type="ECO:0000256" key="1">
    <source>
        <dbReference type="SAM" id="SignalP"/>
    </source>
</evidence>
<dbReference type="InterPro" id="IPR006315">
    <property type="entry name" value="OM_autotransptr_brl_dom"/>
</dbReference>
<evidence type="ECO:0000313" key="3">
    <source>
        <dbReference type="EMBL" id="CDG21967.1"/>
    </source>
</evidence>
<feature type="signal peptide" evidence="1">
    <location>
        <begin position="1"/>
        <end position="22"/>
    </location>
</feature>
<dbReference type="OrthoDB" id="5292073at2"/>
<feature type="chain" id="PRO_5001652352" evidence="1">
    <location>
        <begin position="23"/>
        <end position="735"/>
    </location>
</feature>
<dbReference type="InterPro" id="IPR036709">
    <property type="entry name" value="Autotransporte_beta_dom_sf"/>
</dbReference>
<dbReference type="InterPro" id="IPR036514">
    <property type="entry name" value="SGNH_hydro_sf"/>
</dbReference>
<dbReference type="Gene3D" id="3.40.50.1110">
    <property type="entry name" value="SGNH hydrolase"/>
    <property type="match status" value="2"/>
</dbReference>
<dbReference type="Pfam" id="PF03797">
    <property type="entry name" value="Autotransporter"/>
    <property type="match status" value="1"/>
</dbReference>
<organism evidence="3 4">
    <name type="scientific">Xenorhabdus poinarii G6</name>
    <dbReference type="NCBI Taxonomy" id="1354304"/>
    <lineage>
        <taxon>Bacteria</taxon>
        <taxon>Pseudomonadati</taxon>
        <taxon>Pseudomonadota</taxon>
        <taxon>Gammaproteobacteria</taxon>
        <taxon>Enterobacterales</taxon>
        <taxon>Morganellaceae</taxon>
        <taxon>Xenorhabdus</taxon>
    </lineage>
</organism>
<dbReference type="HOGENOM" id="CLU_023098_3_0_6"/>
<dbReference type="EC" id="3.1.1.3" evidence="3"/>
<dbReference type="AlphaFoldDB" id="A0A068R3W3"/>
<dbReference type="GO" id="GO:0004806">
    <property type="term" value="F:triacylglycerol lipase activity"/>
    <property type="evidence" value="ECO:0007669"/>
    <property type="project" value="UniProtKB-EC"/>
</dbReference>
<dbReference type="PROSITE" id="PS51208">
    <property type="entry name" value="AUTOTRANSPORTER"/>
    <property type="match status" value="1"/>
</dbReference>
<gene>
    <name evidence="3" type="primary">lip</name>
    <name evidence="3" type="ORF">XPG1_2312</name>
</gene>
<dbReference type="EMBL" id="FO704551">
    <property type="protein sequence ID" value="CDG21967.1"/>
    <property type="molecule type" value="Genomic_DNA"/>
</dbReference>
<sequence length="735" mass="80987">MKKAFLFIPALLAISINPLAHAHIDKNVYVFGGDSTTDTGNARAETIKNAKPEEREDAEKLHARYTTDGNKEKVAVEVFSGRNLIPSEEGGTNHAKAGATATGAFNPEDPNNTTAKQLNDFLENNKIDPDGIYFHWVGGNDIKTALMANLGKLFDLSDKSSWKPDDIIKESANATAAQINTLVKHGDGLVVAPTVPDIGKTPKLLEAVLASGIKMKVNKIVDAEIEKMDPFVRDLLGNTIRSTVQKKTQEQIESILGEVHLSINQATIVSEEARQLALQKLFKTLGQLSENKVKALAMEYQSQLKMLGIDLEKIKLDPTAIEKELAEAYNKASTAATSLTEAYNKRVDNEISGNILRADINGLLREVMSNSIIYGFGNNLGYACGVGVDANKCTSKPKTTKEQGPKDFDDSKEFIFSDGFHPSPLAHKIMGQYFESIYVAPSQVMILNQVNRAPVKGTRASLDGHLQQLRHGGHQPGKLGVFGAYTGNRHHSFTLGGDYQLTENFLLGVLYANDKSERSPISNFTYNGNAHVATGYALWNVFNNAWVNADLHYAHMSYDLTRNIQLGKATRRESGSTKGKQWGARFTAGWDIPVTNVVSTSPIIQFAWDKGDVKGYRESGNNSTSMHFSDQHYTSKVGTLGWRVDTQLGRFNPYAAVAFHHQFGDTRYKLRSAIHSTTNAFVMESGKQSKDWRQYTIGTNANLFNDVHGFASVTRNEGHSQDPNYNFSLGINVRF</sequence>
<protein>
    <submittedName>
        <fullName evidence="3">Lipase 1</fullName>
        <ecNumber evidence="3">3.1.1.3</ecNumber>
    </submittedName>
</protein>
<dbReference type="NCBIfam" id="TIGR01414">
    <property type="entry name" value="autotrans_barl"/>
    <property type="match status" value="1"/>
</dbReference>
<keyword evidence="4" id="KW-1185">Reference proteome</keyword>
<dbReference type="SMART" id="SM00869">
    <property type="entry name" value="Autotransporter"/>
    <property type="match status" value="1"/>
</dbReference>
<dbReference type="InterPro" id="IPR001087">
    <property type="entry name" value="GDSL"/>
</dbReference>
<dbReference type="GO" id="GO:0019867">
    <property type="term" value="C:outer membrane"/>
    <property type="evidence" value="ECO:0007669"/>
    <property type="project" value="InterPro"/>
</dbReference>
<evidence type="ECO:0000313" key="4">
    <source>
        <dbReference type="Proteomes" id="UP000032735"/>
    </source>
</evidence>
<proteinExistence type="predicted"/>
<dbReference type="Gene3D" id="2.40.128.130">
    <property type="entry name" value="Autotransporter beta-domain"/>
    <property type="match status" value="1"/>
</dbReference>
<evidence type="ECO:0000259" key="2">
    <source>
        <dbReference type="PROSITE" id="PS51208"/>
    </source>
</evidence>
<feature type="domain" description="Autotransporter" evidence="2">
    <location>
        <begin position="474"/>
        <end position="735"/>
    </location>
</feature>
<keyword evidence="1" id="KW-0732">Signal</keyword>
<dbReference type="STRING" id="1354304.XPG1_2312"/>
<name>A0A068R3W3_9GAMM</name>
<accession>A0A068R3W3</accession>
<dbReference type="InterPro" id="IPR005546">
    <property type="entry name" value="Autotransporte_beta"/>
</dbReference>
<reference evidence="3 4" key="1">
    <citation type="submission" date="2013-07" db="EMBL/GenBank/DDBJ databases">
        <authorList>
            <person name="Genoscope - CEA"/>
        </authorList>
    </citation>
    <scope>NUCLEOTIDE SEQUENCE [LARGE SCALE GENOMIC DNA]</scope>
    <source>
        <strain evidence="3 4">G6</strain>
    </source>
</reference>
<dbReference type="Pfam" id="PF00657">
    <property type="entry name" value="Lipase_GDSL"/>
    <property type="match status" value="2"/>
</dbReference>